<dbReference type="WBParaSite" id="PSAMB.scaffold1033size36900.g10425.t1">
    <property type="protein sequence ID" value="PSAMB.scaffold1033size36900.g10425.t1"/>
    <property type="gene ID" value="PSAMB.scaffold1033size36900.g10425"/>
</dbReference>
<organism evidence="2 3">
    <name type="scientific">Plectus sambesii</name>
    <dbReference type="NCBI Taxonomy" id="2011161"/>
    <lineage>
        <taxon>Eukaryota</taxon>
        <taxon>Metazoa</taxon>
        <taxon>Ecdysozoa</taxon>
        <taxon>Nematoda</taxon>
        <taxon>Chromadorea</taxon>
        <taxon>Plectida</taxon>
        <taxon>Plectina</taxon>
        <taxon>Plectoidea</taxon>
        <taxon>Plectidae</taxon>
        <taxon>Plectus</taxon>
    </lineage>
</organism>
<proteinExistence type="predicted"/>
<evidence type="ECO:0000313" key="3">
    <source>
        <dbReference type="WBParaSite" id="PSAMB.scaffold1033size36900.g10425.t1"/>
    </source>
</evidence>
<sequence>MDREIVAEPKAALDGSRMRRRTNTQGRRTVDRAEMVASPPPIVSVMTAKRTKLTPSRQPARPPGLSPMSAVADKNVLCPRGAYPGCIRQHSTLRMTRYTLAAHGSHEDIETYRVDHGA</sequence>
<protein>
    <submittedName>
        <fullName evidence="3">Uncharacterized protein</fullName>
    </submittedName>
</protein>
<evidence type="ECO:0000313" key="2">
    <source>
        <dbReference type="Proteomes" id="UP000887566"/>
    </source>
</evidence>
<dbReference type="Proteomes" id="UP000887566">
    <property type="component" value="Unplaced"/>
</dbReference>
<name>A0A914UIL8_9BILA</name>
<accession>A0A914UIL8</accession>
<keyword evidence="2" id="KW-1185">Reference proteome</keyword>
<dbReference type="AlphaFoldDB" id="A0A914UIL8"/>
<feature type="region of interest" description="Disordered" evidence="1">
    <location>
        <begin position="1"/>
        <end position="70"/>
    </location>
</feature>
<evidence type="ECO:0000256" key="1">
    <source>
        <dbReference type="SAM" id="MobiDB-lite"/>
    </source>
</evidence>
<reference evidence="3" key="1">
    <citation type="submission" date="2022-11" db="UniProtKB">
        <authorList>
            <consortium name="WormBaseParasite"/>
        </authorList>
    </citation>
    <scope>IDENTIFICATION</scope>
</reference>